<feature type="transmembrane region" description="Helical" evidence="13">
    <location>
        <begin position="231"/>
        <end position="257"/>
    </location>
</feature>
<evidence type="ECO:0000256" key="8">
    <source>
        <dbReference type="ARBA" id="ARBA00023112"/>
    </source>
</evidence>
<evidence type="ECO:0000313" key="15">
    <source>
        <dbReference type="EMBL" id="TMI75769.1"/>
    </source>
</evidence>
<keyword evidence="2 13" id="KW-0813">Transport</keyword>
<sequence>MTSFIARRLLLAVPVFVGVTLVTFVLMQIVPGDPVALLMEEKVASVDPAAARIMRAKWGLDDPVPVQYLKFLRNAVRGDLGISYRTDRNVLTSILERLPATATLAIAALGLAIIIGVTTGITAALRQNTVFDSASIILATIGVSIPNFWLGLLLIYLLAVQWRWLPPSGYGPAFPYLIMPAITLGTGLSAVIARLTRSSMLDVIRADYIRTARAKGLAGRRVFMVHALRNAAIPIVTVIGVQMSGLLSGAVITERVFSWPGIGRLLVDSIAVRDLPMVQGCVLFIATIFIGLNLLVDLSYVALDPRIKYE</sequence>
<dbReference type="PANTHER" id="PTHR43163">
    <property type="entry name" value="DIPEPTIDE TRANSPORT SYSTEM PERMEASE PROTEIN DPPB-RELATED"/>
    <property type="match status" value="1"/>
</dbReference>
<protein>
    <recommendedName>
        <fullName evidence="12">Nickel import system permease protein NikB</fullName>
    </recommendedName>
</protein>
<dbReference type="InterPro" id="IPR035906">
    <property type="entry name" value="MetI-like_sf"/>
</dbReference>
<dbReference type="CDD" id="cd06261">
    <property type="entry name" value="TM_PBP2"/>
    <property type="match status" value="1"/>
</dbReference>
<dbReference type="GO" id="GO:0005886">
    <property type="term" value="C:plasma membrane"/>
    <property type="evidence" value="ECO:0007669"/>
    <property type="project" value="UniProtKB-SubCell"/>
</dbReference>
<comment type="similarity">
    <text evidence="10">Belongs to the binding-protein-dependent transport system permease family. OppBC subfamily.</text>
</comment>
<name>A0A537IWS5_9BACT</name>
<evidence type="ECO:0000256" key="6">
    <source>
        <dbReference type="ARBA" id="ARBA00022989"/>
    </source>
</evidence>
<dbReference type="Gene3D" id="1.10.3720.10">
    <property type="entry name" value="MetI-like"/>
    <property type="match status" value="1"/>
</dbReference>
<dbReference type="PANTHER" id="PTHR43163:SF6">
    <property type="entry name" value="DIPEPTIDE TRANSPORT SYSTEM PERMEASE PROTEIN DPPB-RELATED"/>
    <property type="match status" value="1"/>
</dbReference>
<evidence type="ECO:0000256" key="10">
    <source>
        <dbReference type="ARBA" id="ARBA00024202"/>
    </source>
</evidence>
<comment type="subunit">
    <text evidence="11">The complex is composed of two ATP-binding proteins (NikD and NikE), two transmembrane proteins (NikB and NikC) and a solute-binding protein (NikA).</text>
</comment>
<organism evidence="15 16">
    <name type="scientific">Candidatus Segetimicrobium genomatis</name>
    <dbReference type="NCBI Taxonomy" id="2569760"/>
    <lineage>
        <taxon>Bacteria</taxon>
        <taxon>Bacillati</taxon>
        <taxon>Candidatus Sysuimicrobiota</taxon>
        <taxon>Candidatus Sysuimicrobiia</taxon>
        <taxon>Candidatus Sysuimicrobiales</taxon>
        <taxon>Candidatus Segetimicrobiaceae</taxon>
        <taxon>Candidatus Segetimicrobium</taxon>
    </lineage>
</organism>
<comment type="caution">
    <text evidence="15">The sequence shown here is derived from an EMBL/GenBank/DDBJ whole genome shotgun (WGS) entry which is preliminary data.</text>
</comment>
<evidence type="ECO:0000256" key="7">
    <source>
        <dbReference type="ARBA" id="ARBA00023065"/>
    </source>
</evidence>
<evidence type="ECO:0000256" key="1">
    <source>
        <dbReference type="ARBA" id="ARBA00004651"/>
    </source>
</evidence>
<dbReference type="NCBIfam" id="NF045470">
    <property type="entry name" value="Opp2B"/>
    <property type="match status" value="1"/>
</dbReference>
<dbReference type="SUPFAM" id="SSF161098">
    <property type="entry name" value="MetI-like"/>
    <property type="match status" value="1"/>
</dbReference>
<dbReference type="InterPro" id="IPR000515">
    <property type="entry name" value="MetI-like"/>
</dbReference>
<dbReference type="Proteomes" id="UP000318834">
    <property type="component" value="Unassembled WGS sequence"/>
</dbReference>
<dbReference type="InterPro" id="IPR045621">
    <property type="entry name" value="BPD_transp_1_N"/>
</dbReference>
<accession>A0A537IWS5</accession>
<feature type="transmembrane region" description="Helical" evidence="13">
    <location>
        <begin position="277"/>
        <end position="303"/>
    </location>
</feature>
<keyword evidence="9 13" id="KW-0472">Membrane</keyword>
<feature type="transmembrane region" description="Helical" evidence="13">
    <location>
        <begin position="174"/>
        <end position="195"/>
    </location>
</feature>
<evidence type="ECO:0000256" key="3">
    <source>
        <dbReference type="ARBA" id="ARBA00022475"/>
    </source>
</evidence>
<evidence type="ECO:0000256" key="5">
    <source>
        <dbReference type="ARBA" id="ARBA00022692"/>
    </source>
</evidence>
<proteinExistence type="inferred from homology"/>
<keyword evidence="7" id="KW-0406">Ion transport</keyword>
<dbReference type="AlphaFoldDB" id="A0A537IWS5"/>
<keyword evidence="4" id="KW-0533">Nickel</keyword>
<dbReference type="Pfam" id="PF00528">
    <property type="entry name" value="BPD_transp_1"/>
    <property type="match status" value="1"/>
</dbReference>
<dbReference type="Pfam" id="PF19300">
    <property type="entry name" value="BPD_transp_1_N"/>
    <property type="match status" value="1"/>
</dbReference>
<keyword evidence="5 13" id="KW-0812">Transmembrane</keyword>
<evidence type="ECO:0000313" key="16">
    <source>
        <dbReference type="Proteomes" id="UP000318834"/>
    </source>
</evidence>
<dbReference type="InterPro" id="IPR050045">
    <property type="entry name" value="Opp2B"/>
</dbReference>
<feature type="transmembrane region" description="Helical" evidence="13">
    <location>
        <begin position="9"/>
        <end position="30"/>
    </location>
</feature>
<evidence type="ECO:0000256" key="9">
    <source>
        <dbReference type="ARBA" id="ARBA00023136"/>
    </source>
</evidence>
<keyword evidence="3" id="KW-1003">Cell membrane</keyword>
<dbReference type="EMBL" id="VBAP01000040">
    <property type="protein sequence ID" value="TMI75769.1"/>
    <property type="molecule type" value="Genomic_DNA"/>
</dbReference>
<evidence type="ECO:0000256" key="2">
    <source>
        <dbReference type="ARBA" id="ARBA00022448"/>
    </source>
</evidence>
<keyword evidence="8" id="KW-0921">Nickel transport</keyword>
<feature type="transmembrane region" description="Helical" evidence="13">
    <location>
        <begin position="102"/>
        <end position="125"/>
    </location>
</feature>
<gene>
    <name evidence="15" type="ORF">E6H05_05845</name>
</gene>
<dbReference type="PROSITE" id="PS50928">
    <property type="entry name" value="ABC_TM1"/>
    <property type="match status" value="1"/>
</dbReference>
<feature type="domain" description="ABC transmembrane type-1" evidence="14">
    <location>
        <begin position="98"/>
        <end position="296"/>
    </location>
</feature>
<evidence type="ECO:0000256" key="11">
    <source>
        <dbReference type="ARBA" id="ARBA00038669"/>
    </source>
</evidence>
<evidence type="ECO:0000256" key="4">
    <source>
        <dbReference type="ARBA" id="ARBA00022596"/>
    </source>
</evidence>
<keyword evidence="6 13" id="KW-1133">Transmembrane helix</keyword>
<evidence type="ECO:0000259" key="14">
    <source>
        <dbReference type="PROSITE" id="PS50928"/>
    </source>
</evidence>
<reference evidence="15 16" key="1">
    <citation type="journal article" date="2019" name="Nat. Microbiol.">
        <title>Mediterranean grassland soil C-N compound turnover is dependent on rainfall and depth, and is mediated by genomically divergent microorganisms.</title>
        <authorList>
            <person name="Diamond S."/>
            <person name="Andeer P.F."/>
            <person name="Li Z."/>
            <person name="Crits-Christoph A."/>
            <person name="Burstein D."/>
            <person name="Anantharaman K."/>
            <person name="Lane K.R."/>
            <person name="Thomas B.C."/>
            <person name="Pan C."/>
            <person name="Northen T.R."/>
            <person name="Banfield J.F."/>
        </authorList>
    </citation>
    <scope>NUCLEOTIDE SEQUENCE [LARGE SCALE GENOMIC DNA]</scope>
    <source>
        <strain evidence="15">NP_8</strain>
    </source>
</reference>
<evidence type="ECO:0000256" key="13">
    <source>
        <dbReference type="RuleBase" id="RU363032"/>
    </source>
</evidence>
<dbReference type="GO" id="GO:0015099">
    <property type="term" value="F:nickel cation transmembrane transporter activity"/>
    <property type="evidence" value="ECO:0007669"/>
    <property type="project" value="InterPro"/>
</dbReference>
<evidence type="ECO:0000256" key="12">
    <source>
        <dbReference type="ARBA" id="ARBA00044774"/>
    </source>
</evidence>
<comment type="subcellular location">
    <subcellularLocation>
        <location evidence="1 13">Cell membrane</location>
        <topology evidence="1 13">Multi-pass membrane protein</topology>
    </subcellularLocation>
</comment>
<feature type="transmembrane region" description="Helical" evidence="13">
    <location>
        <begin position="137"/>
        <end position="162"/>
    </location>
</feature>